<comment type="caution">
    <text evidence="2">The sequence shown here is derived from an EMBL/GenBank/DDBJ whole genome shotgun (WGS) entry which is preliminary data.</text>
</comment>
<evidence type="ECO:0000259" key="1">
    <source>
        <dbReference type="Pfam" id="PF13274"/>
    </source>
</evidence>
<dbReference type="EMBL" id="MWWS01000002">
    <property type="protein sequence ID" value="OZG50832.1"/>
    <property type="molecule type" value="Genomic_DNA"/>
</dbReference>
<evidence type="ECO:0000313" key="2">
    <source>
        <dbReference type="EMBL" id="OZG50832.1"/>
    </source>
</evidence>
<feature type="domain" description="Antitoxin SocA-like Panacea" evidence="1">
    <location>
        <begin position="23"/>
        <end position="114"/>
    </location>
</feature>
<accession>A0A261EVE7</accession>
<dbReference type="RefSeq" id="WP_094722087.1">
    <property type="nucleotide sequence ID" value="NZ_MWWS01000002.1"/>
</dbReference>
<protein>
    <recommendedName>
        <fullName evidence="1">Antitoxin SocA-like Panacea domain-containing protein</fullName>
    </recommendedName>
</protein>
<reference evidence="2 3" key="1">
    <citation type="journal article" date="2017" name="BMC Genomics">
        <title>Comparative genomic and phylogenomic analyses of the Bifidobacteriaceae family.</title>
        <authorList>
            <person name="Lugli G.A."/>
            <person name="Milani C."/>
            <person name="Turroni F."/>
            <person name="Duranti S."/>
            <person name="Mancabelli L."/>
            <person name="Mangifesta M."/>
            <person name="Ferrario C."/>
            <person name="Modesto M."/>
            <person name="Mattarelli P."/>
            <person name="Jiri K."/>
            <person name="van Sinderen D."/>
            <person name="Ventura M."/>
        </authorList>
    </citation>
    <scope>NUCLEOTIDE SEQUENCE [LARGE SCALE GENOMIC DNA]</scope>
    <source>
        <strain evidence="2 3">DSM 22924</strain>
    </source>
</reference>
<keyword evidence="3" id="KW-1185">Reference proteome</keyword>
<proteinExistence type="predicted"/>
<dbReference type="Pfam" id="PF13274">
    <property type="entry name" value="SocA_Panacea"/>
    <property type="match status" value="1"/>
</dbReference>
<gene>
    <name evidence="2" type="ORF">BOCO_0018</name>
</gene>
<dbReference type="Proteomes" id="UP000216004">
    <property type="component" value="Unassembled WGS sequence"/>
</dbReference>
<sequence length="150" mass="16786">MIMIVDVAAYILRMCGTMTTMKLEKLVFYSQAQSLVSRSQPLFEADFEAWRSGPVSPELFALHKGQFLIYDGDLTTHGILKGEECTIMDMVCQSLSPLSGNTLSSKVCSEAPWKTTRHNLNPDATCHTIISKTLMKNYYTNHPIMVDSNS</sequence>
<organism evidence="2 3">
    <name type="scientific">Bombiscardovia coagulans</name>
    <dbReference type="NCBI Taxonomy" id="686666"/>
    <lineage>
        <taxon>Bacteria</taxon>
        <taxon>Bacillati</taxon>
        <taxon>Actinomycetota</taxon>
        <taxon>Actinomycetes</taxon>
        <taxon>Bifidobacteriales</taxon>
        <taxon>Bifidobacteriaceae</taxon>
        <taxon>Bombiscardovia</taxon>
    </lineage>
</organism>
<dbReference type="InterPro" id="IPR025272">
    <property type="entry name" value="SocA_Panacea"/>
</dbReference>
<dbReference type="AlphaFoldDB" id="A0A261EVE7"/>
<name>A0A261EVE7_9BIFI</name>
<evidence type="ECO:0000313" key="3">
    <source>
        <dbReference type="Proteomes" id="UP000216004"/>
    </source>
</evidence>
<dbReference type="OrthoDB" id="9799173at2"/>